<sequence>MEERQQRKVVGLGFWRNLLFVALLLLAVQSAIGGEEKRHFRNAYAAMMYMGTPRDYEFYVALRVMLRSLVRLKVQADLVVIASLDVPRRWIEAMKHEDGAKVVMVKNMENPYKKQANFDNRFKLTLNKLYAWSLIDYDRVVMLDSDNLFLQNTDELFQCGQFCAVFINPCIFHTGLFVLQPSLEVFNNMRHELAIERANPDGADQGFLSGYFSDLLDRPMFHPTPNGSKLDGNYRLPLGYQMDASYYYLKLRWSIPCGPNSVITFPSAPWLKPWYWWSWPVLPLGLSWHDRRRATLGYGAEVPVVLIQSAMYLVIMAMTRLARPNLSKLCYRRPEKGLTCFYAVCKIAAIWSILAAYMVPFFLIPRTVHPLLGWSLYLLGSSALSSIVINTFLMPALPVLMPWFGIVGTLAVMAFPWYPNGVIRALAVFGYAFCCAPFVWVSLQRVMAALHVSIEKEALFPRLGESLQQPEFSKLY</sequence>
<keyword evidence="2" id="KW-1185">Reference proteome</keyword>
<organism evidence="1 2">
    <name type="scientific">Persea americana</name>
    <name type="common">Avocado</name>
    <dbReference type="NCBI Taxonomy" id="3435"/>
    <lineage>
        <taxon>Eukaryota</taxon>
        <taxon>Viridiplantae</taxon>
        <taxon>Streptophyta</taxon>
        <taxon>Embryophyta</taxon>
        <taxon>Tracheophyta</taxon>
        <taxon>Spermatophyta</taxon>
        <taxon>Magnoliopsida</taxon>
        <taxon>Magnoliidae</taxon>
        <taxon>Laurales</taxon>
        <taxon>Lauraceae</taxon>
        <taxon>Persea</taxon>
    </lineage>
</organism>
<reference evidence="1 2" key="1">
    <citation type="journal article" date="2022" name="Hortic Res">
        <title>A haplotype resolved chromosomal level avocado genome allows analysis of novel avocado genes.</title>
        <authorList>
            <person name="Nath O."/>
            <person name="Fletcher S.J."/>
            <person name="Hayward A."/>
            <person name="Shaw L.M."/>
            <person name="Masouleh A.K."/>
            <person name="Furtado A."/>
            <person name="Henry R.J."/>
            <person name="Mitter N."/>
        </authorList>
    </citation>
    <scope>NUCLEOTIDE SEQUENCE [LARGE SCALE GENOMIC DNA]</scope>
    <source>
        <strain evidence="2">cv. Hass</strain>
    </source>
</reference>
<evidence type="ECO:0000313" key="2">
    <source>
        <dbReference type="Proteomes" id="UP001234297"/>
    </source>
</evidence>
<comment type="caution">
    <text evidence="1">The sequence shown here is derived from an EMBL/GenBank/DDBJ whole genome shotgun (WGS) entry which is preliminary data.</text>
</comment>
<accession>A0ACC2KXJ4</accession>
<dbReference type="EMBL" id="CM056814">
    <property type="protein sequence ID" value="KAJ8625891.1"/>
    <property type="molecule type" value="Genomic_DNA"/>
</dbReference>
<proteinExistence type="predicted"/>
<dbReference type="Proteomes" id="UP001234297">
    <property type="component" value="Chromosome 6"/>
</dbReference>
<gene>
    <name evidence="1" type="ORF">MRB53_019198</name>
</gene>
<name>A0ACC2KXJ4_PERAE</name>
<evidence type="ECO:0000313" key="1">
    <source>
        <dbReference type="EMBL" id="KAJ8625891.1"/>
    </source>
</evidence>
<protein>
    <submittedName>
        <fullName evidence="1">Uncharacterized protein</fullName>
    </submittedName>
</protein>